<evidence type="ECO:0000313" key="2">
    <source>
        <dbReference type="EMBL" id="EHK98574.1"/>
    </source>
</evidence>
<keyword evidence="1" id="KW-0732">Signal</keyword>
<feature type="signal peptide" evidence="1">
    <location>
        <begin position="1"/>
        <end position="19"/>
    </location>
</feature>
<comment type="caution">
    <text evidence="2">The sequence shown here is derived from an EMBL/GenBank/DDBJ whole genome shotgun (WGS) entry which is preliminary data.</text>
</comment>
<feature type="chain" id="PRO_5003532717" description="Ecp2 effector protein domain-containing protein" evidence="1">
    <location>
        <begin position="20"/>
        <end position="206"/>
    </location>
</feature>
<evidence type="ECO:0000256" key="1">
    <source>
        <dbReference type="SAM" id="SignalP"/>
    </source>
</evidence>
<dbReference type="HOGENOM" id="CLU_093543_0_0_1"/>
<name>H0ESC0_GLAL7</name>
<gene>
    <name evidence="2" type="ORF">M7I_5599</name>
</gene>
<dbReference type="OrthoDB" id="3564665at2759"/>
<dbReference type="EMBL" id="AGUE01000143">
    <property type="protein sequence ID" value="EHK98574.1"/>
    <property type="molecule type" value="Genomic_DNA"/>
</dbReference>
<accession>H0ESC0</accession>
<evidence type="ECO:0008006" key="4">
    <source>
        <dbReference type="Google" id="ProtNLM"/>
    </source>
</evidence>
<sequence length="206" mass="22878">MQLLTYVFGFLSVLTLVSASPFPVAETVEDYSDLPYPVSEAIFDPNGVSDVNNATIERRNKAETYCCKNIRQPWNYAWYKCGQFASIALAQTQGVVRVEAKSCARIMCWGEADIWLCNDVSSSFLILLNCPLTDLYEGPHRISPNANYISSYAGDLLKDCTDVNGSGGHFTRGQKFDTDLYNVILRRGTQGCLAGLGFDCGRISHW</sequence>
<reference evidence="2 3" key="1">
    <citation type="journal article" date="2012" name="Eukaryot. Cell">
        <title>Genome sequence of the fungus Glarea lozoyensis: the first genome sequence of a species from the Helotiaceae family.</title>
        <authorList>
            <person name="Youssar L."/>
            <person name="Gruening B.A."/>
            <person name="Erxleben A."/>
            <person name="Guenther S."/>
            <person name="Huettel W."/>
        </authorList>
    </citation>
    <scope>NUCLEOTIDE SEQUENCE [LARGE SCALE GENOMIC DNA]</scope>
    <source>
        <strain evidence="3">ATCC 74030 / MF5533</strain>
    </source>
</reference>
<evidence type="ECO:0000313" key="3">
    <source>
        <dbReference type="Proteomes" id="UP000005446"/>
    </source>
</evidence>
<proteinExistence type="predicted"/>
<dbReference type="InParanoid" id="H0ESC0"/>
<organism evidence="2 3">
    <name type="scientific">Glarea lozoyensis (strain ATCC 74030 / MF5533)</name>
    <dbReference type="NCBI Taxonomy" id="1104152"/>
    <lineage>
        <taxon>Eukaryota</taxon>
        <taxon>Fungi</taxon>
        <taxon>Dikarya</taxon>
        <taxon>Ascomycota</taxon>
        <taxon>Pezizomycotina</taxon>
        <taxon>Leotiomycetes</taxon>
        <taxon>Helotiales</taxon>
        <taxon>Helotiaceae</taxon>
        <taxon>Glarea</taxon>
    </lineage>
</organism>
<protein>
    <recommendedName>
        <fullName evidence="4">Ecp2 effector protein domain-containing protein</fullName>
    </recommendedName>
</protein>
<keyword evidence="3" id="KW-1185">Reference proteome</keyword>
<dbReference type="Proteomes" id="UP000005446">
    <property type="component" value="Unassembled WGS sequence"/>
</dbReference>
<dbReference type="AlphaFoldDB" id="H0ESC0"/>